<dbReference type="SUPFAM" id="SSF48452">
    <property type="entry name" value="TPR-like"/>
    <property type="match status" value="1"/>
</dbReference>
<evidence type="ECO:0000256" key="2">
    <source>
        <dbReference type="ARBA" id="ARBA00022692"/>
    </source>
</evidence>
<dbReference type="Pfam" id="PF08100">
    <property type="entry name" value="Dimerisation"/>
    <property type="match status" value="1"/>
</dbReference>
<evidence type="ECO:0000259" key="8">
    <source>
        <dbReference type="Pfam" id="PF01467"/>
    </source>
</evidence>
<dbReference type="InterPro" id="IPR051182">
    <property type="entry name" value="Euk_NMN_adenylyltrnsfrase"/>
</dbReference>
<keyword evidence="2 6" id="KW-0812">Transmembrane</keyword>
<dbReference type="InterPro" id="IPR012967">
    <property type="entry name" value="COMT_dimerisation"/>
</dbReference>
<dbReference type="InterPro" id="IPR036388">
    <property type="entry name" value="WH-like_DNA-bd_sf"/>
</dbReference>
<name>A0A1Q9EHT8_SYMMI</name>
<feature type="region of interest" description="Disordered" evidence="5">
    <location>
        <begin position="1"/>
        <end position="99"/>
    </location>
</feature>
<dbReference type="Pfam" id="PF00891">
    <property type="entry name" value="Methyltransf_2"/>
    <property type="match status" value="1"/>
</dbReference>
<dbReference type="GO" id="GO:0000309">
    <property type="term" value="F:nicotinamide-nucleotide adenylyltransferase activity"/>
    <property type="evidence" value="ECO:0007669"/>
    <property type="project" value="TreeGrafter"/>
</dbReference>
<sequence>MFQNEGGPRDSEGDFIAPDDTGGLIPELESASVAREAELGEGAGESDGESEELHAPLVQESSEPAVLNTNADLLGSDSELWDHSSAGTSSSGSGESEDVESLPEAVFSLVSDVGVYSLHASHELQALKVRGAGTELAEPRQSRLEGGYLLPAAEATNDIDELPAEYRARTLERLGLAASRRRRDGLDMTAVLSKKRQSQEECTQVPREQLKKDPVQATLDHAQLDKAVLHYRSRRYHCLVNLACCLVSLNQPRPARALLEQAVTLQPHRAAARMNLTYCLLRIRDRPNAVLAIDEATFAVIQRPVLAPLEAFRTAVVDTLPVRRHYDMRRRHSRDVEIVFILRADDSVEDLNADQHRLLLWTKKDFARERESLHGTLRGKRPDSGSASGSGRSPRMLTRMEVFQMRKELVALRSHDTAGGSKACKELEAVRKAYSDMAKAMQPVTENARAGEAVSDVEEATLPFLLSRQALAEDKAVALLRAGELVEVPGQIFQQGDPACNGVTVQILMPDLGPDVIPAWVPVETLYDGQVFGDAKAMGLLDGKDAANPRPESQKETLEQDDQAAALLPDVRLKAELQGANINNLALLASNVEEIVLRYDDVFLEIGQAGYPVACLLCRATRDKLYPPEALQACFLISGGYVRVSVPVIDQDACMGSLEDASRILGMGRLPGSLDGSAQSGWSETPRSRPGCGSPRKAKQDNLPSRFRLKSSGELPVFQLGDRPLLLPPTQSVSVASGTKKGSRLTPRRPGTPRRGTPWQEALRQKRMAPFIGVAPSELELCNLHVGECFGLAALYDPKGECPYPSKCEVRVQSSEARIMVLTNGSLLYLNETLARTLVDRAKQKGDPVAPALQDIKQERTHRSRWTMQKLKVLDRRHETVPRLFGATLNVGAMSMLGKAAQERRPFTAGLLHDWVNVAALTAIFALSAAALESGEESSLHTIVIAVTAAYLVSDALWIALQPDMVVLQKAHGLRRKTDPFKDVAVDGDGWGALGAERSREDVAVDGVKTPVSVILHHLVTLIVIVEPMFYESHRVNASRALLVEINTVLLTLRRLLGRPAWCELGFYLTWAVIRLIWFPALGTALLASTFGWTSPLAALPPPLTALVVEVRPPAIRSYASLSFAAVVLLQFYWTCAMGRGMCKSGANRESRKERSLESEPSAPANFRYLALSLLSTGLIAGSLLYWMLPGTLSEGQTTIQHWQRWLVRVLGRSRQLTPRPVLMAAAFAAARGLTRAISRCAKKRVPERALFSRLSAPAPPALAALPGVRAFSRTSWESGDDVDLDSVAYGFMASQALFSALELGIFDKVAAAGEKGCAAKDVQQACGVEGPRLTTLLTALTAVKCLRRSDEGLYTLSPNTAQYMVSSSRHYYGDYLQYQIGRQFYHRMGALPEVMTTGKAPSYASWFSDPEVAKTYTQTMAGQLEMCMCPLEFVRNGLVALLSDGTEQARAMELELQKSSYRSCGYDHDGRLCHALPQPPPAAEFDCDRNDRAFCGFSRQSCKLPLSKLKLTVEDGRIPVAIVAPGSFSPPTLLHLRMFEEARDALERAASGRFAVVGGYLSPVHDSYGKAGGLGNTGALTSPVEAAVSDSDWLMADGWECTCQSTWTPTVDVISHFAAELAKVKVSVGNSRKPAGNIRLVMLCGGDVLESFNATKENGDRVWPDDELEVILGQHGVVVVGRDDQDLDAFVQQCPLLARYADNITIAQPRIRTGISSSAVRAHLAAGESIRYLVHDKVWRYIFRHRLNAQHNGSVATAKYLVRKKLDLGGISSMLDVGGGSGAFSYVFTEATPGLKSTVLELPEVCRTGEGIKAQQPQDIQDRVSFVELDATSPDWPVSDSNYDIVLMSYISGSVPESVILPLYKNAFKTNANNANHTRAGRRIGPLVQ</sequence>
<proteinExistence type="predicted"/>
<feature type="transmembrane region" description="Helical" evidence="6">
    <location>
        <begin position="1169"/>
        <end position="1189"/>
    </location>
</feature>
<evidence type="ECO:0000256" key="6">
    <source>
        <dbReference type="SAM" id="Phobius"/>
    </source>
</evidence>
<feature type="transmembrane region" description="Helical" evidence="6">
    <location>
        <begin position="1114"/>
        <end position="1134"/>
    </location>
</feature>
<keyword evidence="3 6" id="KW-1133">Transmembrane helix</keyword>
<keyword evidence="11" id="KW-0548">Nucleotidyltransferase</keyword>
<evidence type="ECO:0000256" key="5">
    <source>
        <dbReference type="SAM" id="MobiDB-lite"/>
    </source>
</evidence>
<evidence type="ECO:0000256" key="3">
    <source>
        <dbReference type="ARBA" id="ARBA00022989"/>
    </source>
</evidence>
<protein>
    <submittedName>
        <fullName evidence="11">Nicotinamide-nucleotide adenylyltransferase 1</fullName>
    </submittedName>
</protein>
<evidence type="ECO:0000313" key="11">
    <source>
        <dbReference type="EMBL" id="OLQ07006.1"/>
    </source>
</evidence>
<evidence type="ECO:0000259" key="10">
    <source>
        <dbReference type="Pfam" id="PF08100"/>
    </source>
</evidence>
<dbReference type="SUPFAM" id="SSF53335">
    <property type="entry name" value="S-adenosyl-L-methionine-dependent methyltransferases"/>
    <property type="match status" value="1"/>
</dbReference>
<dbReference type="SUPFAM" id="SSF52374">
    <property type="entry name" value="Nucleotidylyl transferase"/>
    <property type="match status" value="1"/>
</dbReference>
<feature type="domain" description="Cytidyltransferase-like" evidence="8">
    <location>
        <begin position="1524"/>
        <end position="1723"/>
    </location>
</feature>
<reference evidence="11 12" key="1">
    <citation type="submission" date="2016-02" db="EMBL/GenBank/DDBJ databases">
        <title>Genome analysis of coral dinoflagellate symbionts highlights evolutionary adaptations to a symbiotic lifestyle.</title>
        <authorList>
            <person name="Aranda M."/>
            <person name="Li Y."/>
            <person name="Liew Y.J."/>
            <person name="Baumgarten S."/>
            <person name="Simakov O."/>
            <person name="Wilson M."/>
            <person name="Piel J."/>
            <person name="Ashoor H."/>
            <person name="Bougouffa S."/>
            <person name="Bajic V.B."/>
            <person name="Ryu T."/>
            <person name="Ravasi T."/>
            <person name="Bayer T."/>
            <person name="Micklem G."/>
            <person name="Kim H."/>
            <person name="Bhak J."/>
            <person name="Lajeunesse T.C."/>
            <person name="Voolstra C.R."/>
        </authorList>
    </citation>
    <scope>NUCLEOTIDE SEQUENCE [LARGE SCALE GENOMIC DNA]</scope>
    <source>
        <strain evidence="11 12">CCMP2467</strain>
    </source>
</reference>
<dbReference type="PANTHER" id="PTHR12039">
    <property type="entry name" value="NICOTINAMIDE MONONUCLEOTIDE ADENYLYLTRANSFERASE"/>
    <property type="match status" value="1"/>
</dbReference>
<dbReference type="PANTHER" id="PTHR12039:SF0">
    <property type="entry name" value="NICOTINAMIDE-NUCLEOTIDE ADENYLYLTRANSFERASE"/>
    <property type="match status" value="1"/>
</dbReference>
<comment type="subcellular location">
    <subcellularLocation>
        <location evidence="1">Membrane</location>
        <topology evidence="1">Multi-pass membrane protein</topology>
    </subcellularLocation>
</comment>
<feature type="domain" description="TLC" evidence="9">
    <location>
        <begin position="939"/>
        <end position="1138"/>
    </location>
</feature>
<dbReference type="SUPFAM" id="SSF46785">
    <property type="entry name" value="Winged helix' DNA-binding domain"/>
    <property type="match status" value="1"/>
</dbReference>
<feature type="transmembrane region" description="Helical" evidence="6">
    <location>
        <begin position="1065"/>
        <end position="1094"/>
    </location>
</feature>
<feature type="domain" description="O-methyltransferase C-terminal" evidence="7">
    <location>
        <begin position="1756"/>
        <end position="1833"/>
    </location>
</feature>
<dbReference type="Gene3D" id="1.10.10.10">
    <property type="entry name" value="Winged helix-like DNA-binding domain superfamily/Winged helix DNA-binding domain"/>
    <property type="match status" value="1"/>
</dbReference>
<dbReference type="Proteomes" id="UP000186817">
    <property type="component" value="Unassembled WGS sequence"/>
</dbReference>
<dbReference type="Gene3D" id="1.25.40.10">
    <property type="entry name" value="Tetratricopeptide repeat domain"/>
    <property type="match status" value="1"/>
</dbReference>
<gene>
    <name evidence="11" type="primary">NMA1</name>
    <name evidence="11" type="ORF">AK812_SmicGene9628</name>
</gene>
<feature type="domain" description="O-methyltransferase dimerisation" evidence="10">
    <location>
        <begin position="1289"/>
        <end position="1365"/>
    </location>
</feature>
<dbReference type="InterPro" id="IPR014729">
    <property type="entry name" value="Rossmann-like_a/b/a_fold"/>
</dbReference>
<dbReference type="GO" id="GO:0004515">
    <property type="term" value="F:nicotinate-nucleotide adenylyltransferase activity"/>
    <property type="evidence" value="ECO:0007669"/>
    <property type="project" value="TreeGrafter"/>
</dbReference>
<evidence type="ECO:0000256" key="1">
    <source>
        <dbReference type="ARBA" id="ARBA00004141"/>
    </source>
</evidence>
<feature type="region of interest" description="Disordered" evidence="5">
    <location>
        <begin position="729"/>
        <end position="759"/>
    </location>
</feature>
<dbReference type="InterPro" id="IPR029063">
    <property type="entry name" value="SAM-dependent_MTases_sf"/>
</dbReference>
<dbReference type="Gene3D" id="3.40.50.150">
    <property type="entry name" value="Vaccinia Virus protein VP39"/>
    <property type="match status" value="1"/>
</dbReference>
<accession>A0A1Q9EHT8</accession>
<comment type="caution">
    <text evidence="11">The sequence shown here is derived from an EMBL/GenBank/DDBJ whole genome shotgun (WGS) entry which is preliminary data.</text>
</comment>
<keyword evidence="4 6" id="KW-0472">Membrane</keyword>
<dbReference type="Gene3D" id="3.40.50.620">
    <property type="entry name" value="HUPs"/>
    <property type="match status" value="1"/>
</dbReference>
<evidence type="ECO:0000259" key="9">
    <source>
        <dbReference type="Pfam" id="PF03798"/>
    </source>
</evidence>
<evidence type="ECO:0000259" key="7">
    <source>
        <dbReference type="Pfam" id="PF00891"/>
    </source>
</evidence>
<dbReference type="Pfam" id="PF01467">
    <property type="entry name" value="CTP_transf_like"/>
    <property type="match status" value="1"/>
</dbReference>
<dbReference type="InterPro" id="IPR011990">
    <property type="entry name" value="TPR-like_helical_dom_sf"/>
</dbReference>
<dbReference type="InterPro" id="IPR004821">
    <property type="entry name" value="Cyt_trans-like"/>
</dbReference>
<feature type="transmembrane region" description="Helical" evidence="6">
    <location>
        <begin position="938"/>
        <end position="961"/>
    </location>
</feature>
<dbReference type="Pfam" id="PF03798">
    <property type="entry name" value="TRAM_LAG1_CLN8"/>
    <property type="match status" value="1"/>
</dbReference>
<organism evidence="11 12">
    <name type="scientific">Symbiodinium microadriaticum</name>
    <name type="common">Dinoflagellate</name>
    <name type="synonym">Zooxanthella microadriatica</name>
    <dbReference type="NCBI Taxonomy" id="2951"/>
    <lineage>
        <taxon>Eukaryota</taxon>
        <taxon>Sar</taxon>
        <taxon>Alveolata</taxon>
        <taxon>Dinophyceae</taxon>
        <taxon>Suessiales</taxon>
        <taxon>Symbiodiniaceae</taxon>
        <taxon>Symbiodinium</taxon>
    </lineage>
</organism>
<evidence type="ECO:0000313" key="12">
    <source>
        <dbReference type="Proteomes" id="UP000186817"/>
    </source>
</evidence>
<dbReference type="GO" id="GO:0016020">
    <property type="term" value="C:membrane"/>
    <property type="evidence" value="ECO:0007669"/>
    <property type="project" value="UniProtKB-SubCell"/>
</dbReference>
<dbReference type="InterPro" id="IPR006634">
    <property type="entry name" value="TLC-dom"/>
</dbReference>
<feature type="compositionally biased region" description="Low complexity" evidence="5">
    <location>
        <begin position="384"/>
        <end position="393"/>
    </location>
</feature>
<dbReference type="OrthoDB" id="422187at2759"/>
<feature type="compositionally biased region" description="Low complexity" evidence="5">
    <location>
        <begin position="84"/>
        <end position="94"/>
    </location>
</feature>
<evidence type="ECO:0000256" key="4">
    <source>
        <dbReference type="ARBA" id="ARBA00023136"/>
    </source>
</evidence>
<feature type="compositionally biased region" description="Polar residues" evidence="5">
    <location>
        <begin position="676"/>
        <end position="685"/>
    </location>
</feature>
<dbReference type="InterPro" id="IPR036390">
    <property type="entry name" value="WH_DNA-bd_sf"/>
</dbReference>
<dbReference type="GO" id="GO:0008171">
    <property type="term" value="F:O-methyltransferase activity"/>
    <property type="evidence" value="ECO:0007669"/>
    <property type="project" value="InterPro"/>
</dbReference>
<feature type="transmembrane region" description="Helical" evidence="6">
    <location>
        <begin position="910"/>
        <end position="932"/>
    </location>
</feature>
<feature type="region of interest" description="Disordered" evidence="5">
    <location>
        <begin position="372"/>
        <end position="394"/>
    </location>
</feature>
<dbReference type="GO" id="GO:0046983">
    <property type="term" value="F:protein dimerization activity"/>
    <property type="evidence" value="ECO:0007669"/>
    <property type="project" value="InterPro"/>
</dbReference>
<dbReference type="EMBL" id="LSRX01000148">
    <property type="protein sequence ID" value="OLQ07006.1"/>
    <property type="molecule type" value="Genomic_DNA"/>
</dbReference>
<dbReference type="GO" id="GO:0009435">
    <property type="term" value="P:NAD+ biosynthetic process"/>
    <property type="evidence" value="ECO:0007669"/>
    <property type="project" value="TreeGrafter"/>
</dbReference>
<feature type="compositionally biased region" description="Polar residues" evidence="5">
    <location>
        <begin position="59"/>
        <end position="71"/>
    </location>
</feature>
<keyword evidence="11" id="KW-0808">Transferase</keyword>
<dbReference type="InterPro" id="IPR001077">
    <property type="entry name" value="COMT_C"/>
</dbReference>
<keyword evidence="12" id="KW-1185">Reference proteome</keyword>
<feature type="region of interest" description="Disordered" evidence="5">
    <location>
        <begin position="675"/>
        <end position="706"/>
    </location>
</feature>